<reference evidence="1 2" key="1">
    <citation type="submission" date="2022-10" db="EMBL/GenBank/DDBJ databases">
        <title>Draft genome assembly of moderately radiation resistant bacterium Metabacillus halosaccharovorans.</title>
        <authorList>
            <person name="Pal S."/>
            <person name="Gopinathan A."/>
        </authorList>
    </citation>
    <scope>NUCLEOTIDE SEQUENCE [LARGE SCALE GENOMIC DNA]</scope>
    <source>
        <strain evidence="1 2">VITHBRA001</strain>
    </source>
</reference>
<protein>
    <submittedName>
        <fullName evidence="1">Uncharacterized protein</fullName>
    </submittedName>
</protein>
<evidence type="ECO:0000313" key="2">
    <source>
        <dbReference type="Proteomes" id="UP001526147"/>
    </source>
</evidence>
<keyword evidence="2" id="KW-1185">Reference proteome</keyword>
<name>A0ABT3DNL9_9BACI</name>
<proteinExistence type="predicted"/>
<gene>
    <name evidence="1" type="ORF">OIH86_22550</name>
</gene>
<accession>A0ABT3DNL9</accession>
<organism evidence="1 2">
    <name type="scientific">Metabacillus halosaccharovorans</name>
    <dbReference type="NCBI Taxonomy" id="930124"/>
    <lineage>
        <taxon>Bacteria</taxon>
        <taxon>Bacillati</taxon>
        <taxon>Bacillota</taxon>
        <taxon>Bacilli</taxon>
        <taxon>Bacillales</taxon>
        <taxon>Bacillaceae</taxon>
        <taxon>Metabacillus</taxon>
    </lineage>
</organism>
<dbReference type="EMBL" id="JAOYEY010000050">
    <property type="protein sequence ID" value="MCV9888436.1"/>
    <property type="molecule type" value="Genomic_DNA"/>
</dbReference>
<sequence length="89" mass="10540">MRKIKIGSKDVFVTCHRKIDHIKFNKICDLILQLDHTIFHLEKSSVIIVQGNEENFVIERMNTDTYTLHVHYVIPKQEVYKITENQTIS</sequence>
<dbReference type="RefSeq" id="WP_264144530.1">
    <property type="nucleotide sequence ID" value="NZ_JAOYEY010000050.1"/>
</dbReference>
<comment type="caution">
    <text evidence="1">The sequence shown here is derived from an EMBL/GenBank/DDBJ whole genome shotgun (WGS) entry which is preliminary data.</text>
</comment>
<dbReference type="Proteomes" id="UP001526147">
    <property type="component" value="Unassembled WGS sequence"/>
</dbReference>
<evidence type="ECO:0000313" key="1">
    <source>
        <dbReference type="EMBL" id="MCV9888436.1"/>
    </source>
</evidence>